<dbReference type="RefSeq" id="WP_067681101.1">
    <property type="nucleotide sequence ID" value="NZ_CP016591.1"/>
</dbReference>
<dbReference type="GO" id="GO:0008652">
    <property type="term" value="P:amino acid biosynthetic process"/>
    <property type="evidence" value="ECO:0007669"/>
    <property type="project" value="UniProtKB-KW"/>
</dbReference>
<gene>
    <name evidence="9 13" type="primary">aroQ</name>
    <name evidence="13" type="ORF">A6F68_02695</name>
</gene>
<keyword evidence="8 9" id="KW-0456">Lyase</keyword>
<evidence type="ECO:0000313" key="13">
    <source>
        <dbReference type="EMBL" id="ANY21187.1"/>
    </source>
</evidence>
<dbReference type="GO" id="GO:0009423">
    <property type="term" value="P:chorismate biosynthetic process"/>
    <property type="evidence" value="ECO:0007669"/>
    <property type="project" value="UniProtKB-UniRule"/>
</dbReference>
<comment type="catalytic activity">
    <reaction evidence="1 9">
        <text>3-dehydroquinate = 3-dehydroshikimate + H2O</text>
        <dbReference type="Rhea" id="RHEA:21096"/>
        <dbReference type="ChEBI" id="CHEBI:15377"/>
        <dbReference type="ChEBI" id="CHEBI:16630"/>
        <dbReference type="ChEBI" id="CHEBI:32364"/>
        <dbReference type="EC" id="4.2.1.10"/>
    </reaction>
</comment>
<evidence type="ECO:0000256" key="1">
    <source>
        <dbReference type="ARBA" id="ARBA00001864"/>
    </source>
</evidence>
<evidence type="ECO:0000256" key="5">
    <source>
        <dbReference type="ARBA" id="ARBA00011193"/>
    </source>
</evidence>
<dbReference type="GO" id="GO:0009073">
    <property type="term" value="P:aromatic amino acid family biosynthetic process"/>
    <property type="evidence" value="ECO:0007669"/>
    <property type="project" value="UniProtKB-KW"/>
</dbReference>
<reference evidence="13 14" key="1">
    <citation type="submission" date="2016-07" db="EMBL/GenBank/DDBJ databases">
        <title>Complete genome sequence of Altererythrobacter dongtanensis KCTC 22672, a type strain with esterase isolated from tidal flat.</title>
        <authorList>
            <person name="Cheng H."/>
            <person name="Wu Y.-H."/>
            <person name="Zhou P."/>
            <person name="Huo Y.-Y."/>
            <person name="Wang C.-S."/>
            <person name="Xu X.-W."/>
        </authorList>
    </citation>
    <scope>NUCLEOTIDE SEQUENCE [LARGE SCALE GENOMIC DNA]</scope>
    <source>
        <strain evidence="13 14">KCTC 22672</strain>
    </source>
</reference>
<evidence type="ECO:0000256" key="7">
    <source>
        <dbReference type="ARBA" id="ARBA00023141"/>
    </source>
</evidence>
<dbReference type="Pfam" id="PF01220">
    <property type="entry name" value="DHquinase_II"/>
    <property type="match status" value="1"/>
</dbReference>
<feature type="binding site" evidence="9 11">
    <location>
        <begin position="104"/>
        <end position="105"/>
    </location>
    <ligand>
        <name>substrate</name>
    </ligand>
</feature>
<evidence type="ECO:0000256" key="12">
    <source>
        <dbReference type="PIRSR" id="PIRSR001399-3"/>
    </source>
</evidence>
<proteinExistence type="inferred from homology"/>
<comment type="similarity">
    <text evidence="4 9">Belongs to the type-II 3-dehydroquinase family.</text>
</comment>
<dbReference type="InterPro" id="IPR036441">
    <property type="entry name" value="DHquinase_II_sf"/>
</dbReference>
<feature type="binding site" evidence="9 11">
    <location>
        <position position="90"/>
    </location>
    <ligand>
        <name>substrate</name>
    </ligand>
</feature>
<evidence type="ECO:0000256" key="11">
    <source>
        <dbReference type="PIRSR" id="PIRSR001399-2"/>
    </source>
</evidence>
<dbReference type="AlphaFoldDB" id="A0A1B2AGA8"/>
<dbReference type="Proteomes" id="UP000092932">
    <property type="component" value="Chromosome"/>
</dbReference>
<dbReference type="HAMAP" id="MF_00169">
    <property type="entry name" value="AroQ"/>
    <property type="match status" value="1"/>
</dbReference>
<protein>
    <recommendedName>
        <fullName evidence="6 9">3-dehydroquinate dehydratase</fullName>
        <shortName evidence="9">3-dehydroquinase</shortName>
        <ecNumber evidence="6 9">4.2.1.10</ecNumber>
    </recommendedName>
    <alternativeName>
        <fullName evidence="9">Type II DHQase</fullName>
    </alternativeName>
</protein>
<comment type="function">
    <text evidence="2 9">Catalyzes a trans-dehydration via an enolate intermediate.</text>
</comment>
<dbReference type="UniPathway" id="UPA00053">
    <property type="reaction ID" value="UER00086"/>
</dbReference>
<evidence type="ECO:0000256" key="4">
    <source>
        <dbReference type="ARBA" id="ARBA00011037"/>
    </source>
</evidence>
<dbReference type="PANTHER" id="PTHR21272:SF3">
    <property type="entry name" value="CATABOLIC 3-DEHYDROQUINASE"/>
    <property type="match status" value="1"/>
</dbReference>
<feature type="binding site" evidence="9 11">
    <location>
        <position position="114"/>
    </location>
    <ligand>
        <name>substrate</name>
    </ligand>
</feature>
<dbReference type="GO" id="GO:0019631">
    <property type="term" value="P:quinate catabolic process"/>
    <property type="evidence" value="ECO:0007669"/>
    <property type="project" value="TreeGrafter"/>
</dbReference>
<dbReference type="KEGG" id="ado:A6F68_02695"/>
<dbReference type="GO" id="GO:0003855">
    <property type="term" value="F:3-dehydroquinate dehydratase activity"/>
    <property type="evidence" value="ECO:0007669"/>
    <property type="project" value="UniProtKB-UniRule"/>
</dbReference>
<evidence type="ECO:0000256" key="2">
    <source>
        <dbReference type="ARBA" id="ARBA00003924"/>
    </source>
</evidence>
<dbReference type="OrthoDB" id="9790793at2"/>
<dbReference type="PATRIC" id="fig|692370.5.peg.2705"/>
<dbReference type="NCBIfam" id="NF003805">
    <property type="entry name" value="PRK05395.1-2"/>
    <property type="match status" value="1"/>
</dbReference>
<name>A0A1B2AGA8_9SPHN</name>
<dbReference type="PROSITE" id="PS01029">
    <property type="entry name" value="DEHYDROQUINASE_II"/>
    <property type="match status" value="1"/>
</dbReference>
<comment type="subunit">
    <text evidence="5 9">Homododecamer.</text>
</comment>
<evidence type="ECO:0000256" key="10">
    <source>
        <dbReference type="PIRSR" id="PIRSR001399-1"/>
    </source>
</evidence>
<dbReference type="InterPro" id="IPR018509">
    <property type="entry name" value="DHquinase_II_CS"/>
</dbReference>
<dbReference type="PIRSF" id="PIRSF001399">
    <property type="entry name" value="DHquinase_II"/>
    <property type="match status" value="1"/>
</dbReference>
<evidence type="ECO:0000256" key="8">
    <source>
        <dbReference type="ARBA" id="ARBA00023239"/>
    </source>
</evidence>
<accession>A0A1B2AGA8</accession>
<evidence type="ECO:0000256" key="9">
    <source>
        <dbReference type="HAMAP-Rule" id="MF_00169"/>
    </source>
</evidence>
<comment type="pathway">
    <text evidence="3 9">Metabolic intermediate biosynthesis; chorismate biosynthesis; chorismate from D-erythrose 4-phosphate and phosphoenolpyruvate: step 3/7.</text>
</comment>
<dbReference type="CDD" id="cd00466">
    <property type="entry name" value="DHQase_II"/>
    <property type="match status" value="1"/>
</dbReference>
<keyword evidence="9" id="KW-0028">Amino-acid biosynthesis</keyword>
<keyword evidence="14" id="KW-1185">Reference proteome</keyword>
<dbReference type="SUPFAM" id="SSF52304">
    <property type="entry name" value="Type II 3-dehydroquinate dehydratase"/>
    <property type="match status" value="1"/>
</dbReference>
<organism evidence="13 14">
    <name type="scientific">Tsuneonella dongtanensis</name>
    <dbReference type="NCBI Taxonomy" id="692370"/>
    <lineage>
        <taxon>Bacteria</taxon>
        <taxon>Pseudomonadati</taxon>
        <taxon>Pseudomonadota</taxon>
        <taxon>Alphaproteobacteria</taxon>
        <taxon>Sphingomonadales</taxon>
        <taxon>Erythrobacteraceae</taxon>
        <taxon>Tsuneonella</taxon>
    </lineage>
</organism>
<dbReference type="InterPro" id="IPR001874">
    <property type="entry name" value="DHquinase_II"/>
</dbReference>
<dbReference type="NCBIfam" id="NF003806">
    <property type="entry name" value="PRK05395.1-3"/>
    <property type="match status" value="1"/>
</dbReference>
<keyword evidence="7 9" id="KW-0057">Aromatic amino acid biosynthesis</keyword>
<dbReference type="EMBL" id="CP016591">
    <property type="protein sequence ID" value="ANY21187.1"/>
    <property type="molecule type" value="Genomic_DNA"/>
</dbReference>
<feature type="binding site" evidence="9 11">
    <location>
        <position position="77"/>
    </location>
    <ligand>
        <name>substrate</name>
    </ligand>
</feature>
<dbReference type="Gene3D" id="3.40.50.9100">
    <property type="entry name" value="Dehydroquinase, class II"/>
    <property type="match status" value="1"/>
</dbReference>
<dbReference type="STRING" id="692370.A6F68_02695"/>
<sequence length="145" mass="15551">MASNLVYVLNGPNLNLLGTREPEIYGSATLDDIAGMLEDRARELGLEVDVRQSNHEGHLVDWLHEARAEGAKAVLLNAGAYTHTSIALLDAIKAIGVPVIEVHLSDPSTREPFRHLSYVGMGAVDEVKGLGPQSYIVALEKAAAL</sequence>
<feature type="active site" description="Proton acceptor" evidence="9 10">
    <location>
        <position position="25"/>
    </location>
</feature>
<feature type="binding site" evidence="9 11">
    <location>
        <position position="83"/>
    </location>
    <ligand>
        <name>substrate</name>
    </ligand>
</feature>
<dbReference type="NCBIfam" id="NF003807">
    <property type="entry name" value="PRK05395.1-4"/>
    <property type="match status" value="1"/>
</dbReference>
<feature type="active site" description="Proton donor" evidence="9 10">
    <location>
        <position position="103"/>
    </location>
</feature>
<evidence type="ECO:0000256" key="6">
    <source>
        <dbReference type="ARBA" id="ARBA00012060"/>
    </source>
</evidence>
<evidence type="ECO:0000313" key="14">
    <source>
        <dbReference type="Proteomes" id="UP000092932"/>
    </source>
</evidence>
<evidence type="ECO:0000256" key="3">
    <source>
        <dbReference type="ARBA" id="ARBA00004902"/>
    </source>
</evidence>
<feature type="site" description="Transition state stabilizer" evidence="9 12">
    <location>
        <position position="20"/>
    </location>
</feature>
<dbReference type="PANTHER" id="PTHR21272">
    <property type="entry name" value="CATABOLIC 3-DEHYDROQUINASE"/>
    <property type="match status" value="1"/>
</dbReference>
<dbReference type="EC" id="4.2.1.10" evidence="6 9"/>